<dbReference type="GO" id="GO:0005886">
    <property type="term" value="C:plasma membrane"/>
    <property type="evidence" value="ECO:0007669"/>
    <property type="project" value="UniProtKB-SubCell"/>
</dbReference>
<evidence type="ECO:0000256" key="3">
    <source>
        <dbReference type="ARBA" id="ARBA00022475"/>
    </source>
</evidence>
<dbReference type="RefSeq" id="WP_119324264.1">
    <property type="nucleotide sequence ID" value="NZ_AP025739.1"/>
</dbReference>
<comment type="subcellular location">
    <subcellularLocation>
        <location evidence="1">Cell membrane</location>
        <topology evidence="1">Multi-pass membrane protein</topology>
    </subcellularLocation>
</comment>
<dbReference type="PANTHER" id="PTHR32196:SF71">
    <property type="entry name" value="AUTOINDUCER 2 IMPORT SYSTEM PERMEASE PROTEIN LSRD"/>
    <property type="match status" value="1"/>
</dbReference>
<dbReference type="Pfam" id="PF02653">
    <property type="entry name" value="BPD_transp_2"/>
    <property type="match status" value="1"/>
</dbReference>
<proteinExistence type="predicted"/>
<evidence type="ECO:0000313" key="10">
    <source>
        <dbReference type="Proteomes" id="UP000287394"/>
    </source>
</evidence>
<dbReference type="CDD" id="cd06579">
    <property type="entry name" value="TM_PBP1_transp_AraH_like"/>
    <property type="match status" value="1"/>
</dbReference>
<dbReference type="InterPro" id="IPR001851">
    <property type="entry name" value="ABC_transp_permease"/>
</dbReference>
<keyword evidence="10" id="KW-1185">Reference proteome</keyword>
<accession>A0A402D401</accession>
<evidence type="ECO:0000256" key="1">
    <source>
        <dbReference type="ARBA" id="ARBA00004651"/>
    </source>
</evidence>
<reference evidence="9 10" key="1">
    <citation type="journal article" date="2019" name="Int. J. Syst. Evol. Microbiol.">
        <title>Capsulimonas corticalis gen. nov., sp. nov., an aerobic capsulated bacterium, of a novel bacterial order, Capsulimonadales ord. nov., of the class Armatimonadia of the phylum Armatimonadetes.</title>
        <authorList>
            <person name="Li J."/>
            <person name="Kudo C."/>
            <person name="Tonouchi A."/>
        </authorList>
    </citation>
    <scope>NUCLEOTIDE SEQUENCE [LARGE SCALE GENOMIC DNA]</scope>
    <source>
        <strain evidence="9 10">AX-7</strain>
    </source>
</reference>
<evidence type="ECO:0000256" key="8">
    <source>
        <dbReference type="ARBA" id="ARBA00039381"/>
    </source>
</evidence>
<keyword evidence="6" id="KW-1133">Transmembrane helix</keyword>
<dbReference type="KEGG" id="ccot:CCAX7_32480"/>
<evidence type="ECO:0000256" key="4">
    <source>
        <dbReference type="ARBA" id="ARBA00022519"/>
    </source>
</evidence>
<dbReference type="GO" id="GO:0022857">
    <property type="term" value="F:transmembrane transporter activity"/>
    <property type="evidence" value="ECO:0007669"/>
    <property type="project" value="InterPro"/>
</dbReference>
<name>A0A402D401_9BACT</name>
<keyword evidence="7" id="KW-0472">Membrane</keyword>
<keyword evidence="4" id="KW-0997">Cell inner membrane</keyword>
<keyword evidence="3" id="KW-1003">Cell membrane</keyword>
<evidence type="ECO:0000256" key="2">
    <source>
        <dbReference type="ARBA" id="ARBA00022448"/>
    </source>
</evidence>
<evidence type="ECO:0000256" key="5">
    <source>
        <dbReference type="ARBA" id="ARBA00022692"/>
    </source>
</evidence>
<gene>
    <name evidence="9" type="primary">rhaQ</name>
    <name evidence="9" type="ORF">CCAX7_32480</name>
</gene>
<dbReference type="Proteomes" id="UP000287394">
    <property type="component" value="Chromosome"/>
</dbReference>
<dbReference type="AlphaFoldDB" id="A0A402D401"/>
<dbReference type="OrthoDB" id="9784538at2"/>
<dbReference type="PANTHER" id="PTHR32196">
    <property type="entry name" value="ABC TRANSPORTER PERMEASE PROTEIN YPHD-RELATED-RELATED"/>
    <property type="match status" value="1"/>
</dbReference>
<organism evidence="9 10">
    <name type="scientific">Capsulimonas corticalis</name>
    <dbReference type="NCBI Taxonomy" id="2219043"/>
    <lineage>
        <taxon>Bacteria</taxon>
        <taxon>Bacillati</taxon>
        <taxon>Armatimonadota</taxon>
        <taxon>Armatimonadia</taxon>
        <taxon>Capsulimonadales</taxon>
        <taxon>Capsulimonadaceae</taxon>
        <taxon>Capsulimonas</taxon>
    </lineage>
</organism>
<dbReference type="EMBL" id="AP025739">
    <property type="protein sequence ID" value="BDI31197.1"/>
    <property type="molecule type" value="Genomic_DNA"/>
</dbReference>
<keyword evidence="5" id="KW-0812">Transmembrane</keyword>
<evidence type="ECO:0000256" key="7">
    <source>
        <dbReference type="ARBA" id="ARBA00023136"/>
    </source>
</evidence>
<protein>
    <recommendedName>
        <fullName evidence="8">Autoinducer 2 import system permease protein LsrD</fullName>
    </recommendedName>
</protein>
<evidence type="ECO:0000256" key="6">
    <source>
        <dbReference type="ARBA" id="ARBA00022989"/>
    </source>
</evidence>
<sequence>MQQVTKSDRAIPAKRASPLRGVLPSRQEIVLLVLLIGLMILAGSLSPTFLAPNAQMGLSTHVWELALLAIPMTLIIVTAGIDLSVGSTMALCAVVFGLCFQAHMPLALAGALTLATGAAAGALNGFFITRVRVHPLIVTLATLAAYRGVAEGLSLGRPVSGFPESFTWLGQGTVLGIPIPGLIFGVAVIAVGLIAARTPLGLWLSAIGYNETASLYSGIAVARIKMWLYTLSGTTAGLAALLFVARRNTAKADIGTGMELAVITAVVLGGTSIFGGRGRLFGTVLGVLLIHETREFVSWQWNRDELNLIVIGLLLILSVLADSLLTPKSRR</sequence>
<keyword evidence="2" id="KW-0813">Transport</keyword>
<evidence type="ECO:0000313" key="9">
    <source>
        <dbReference type="EMBL" id="BDI31197.1"/>
    </source>
</evidence>